<dbReference type="InterPro" id="IPR051374">
    <property type="entry name" value="Ataxin-10/CTR86_families"/>
</dbReference>
<proteinExistence type="predicted"/>
<evidence type="ECO:0000259" key="3">
    <source>
        <dbReference type="Pfam" id="PF09759"/>
    </source>
</evidence>
<dbReference type="Pfam" id="PF09759">
    <property type="entry name" value="Atx10homo_assoc"/>
    <property type="match status" value="1"/>
</dbReference>
<dbReference type="PANTHER" id="PTHR13255:SF0">
    <property type="entry name" value="ATAXIN-10"/>
    <property type="match status" value="1"/>
</dbReference>
<keyword evidence="1" id="KW-0132">Cell division</keyword>
<dbReference type="InterPro" id="IPR019156">
    <property type="entry name" value="Ataxin-10_domain"/>
</dbReference>
<keyword evidence="2" id="KW-0131">Cell cycle</keyword>
<name>A0AAV1D261_OLDCO</name>
<dbReference type="AlphaFoldDB" id="A0AAV1D261"/>
<dbReference type="GO" id="GO:0005829">
    <property type="term" value="C:cytosol"/>
    <property type="evidence" value="ECO:0007669"/>
    <property type="project" value="TreeGrafter"/>
</dbReference>
<dbReference type="InterPro" id="IPR016024">
    <property type="entry name" value="ARM-type_fold"/>
</dbReference>
<sequence length="491" mass="54420">MVDNSMPGKLVVPETILQPLVKASNSSDLDKGLEHLIEVAKSPEGRADLASKDLVTYVLKLCQLPDFVSSGDLLFLSLKLLRNLCAGELINQNAFLEQNGVKVVSSVLSCVSFSSEFGYKIIRTCLQVLGNFSLAGEEHQLAVWREFFPLSFTKIAEVQRTDTCDPLCMVTYACSGESNELLEELCSVRGLRLVVEIVRTVSAVGFKEDWFKLILSRVCIDKSCFTSVFSQLYPISQVEEHGNITSKAVGFSAEQSFLMEVLSIILNERIRDKVNSTELALCVFEILRASVSLLGSVPRGSTGLPTGNTDIDILGYSLLILRDVCSNDNLTSLKERGSGDVVDLLVYAGLIEFLLNLLRKLEPPSTIKKAMKVQETSNKAGSQPCPYKGFRKDIVSILANCAYQRKSVQDEIREKNGILLLLQQCIHDDDNPFLREWGLWSLRNLLEGNLENQQVVAGLELQGSVDVPEIADLGLRVELDPQTRRPKLRNV</sequence>
<keyword evidence="5" id="KW-1185">Reference proteome</keyword>
<evidence type="ECO:0000313" key="4">
    <source>
        <dbReference type="EMBL" id="CAI9101663.1"/>
    </source>
</evidence>
<reference evidence="4" key="1">
    <citation type="submission" date="2023-03" db="EMBL/GenBank/DDBJ databases">
        <authorList>
            <person name="Julca I."/>
        </authorList>
    </citation>
    <scope>NUCLEOTIDE SEQUENCE</scope>
</reference>
<dbReference type="GO" id="GO:0051301">
    <property type="term" value="P:cell division"/>
    <property type="evidence" value="ECO:0007669"/>
    <property type="project" value="UniProtKB-KW"/>
</dbReference>
<dbReference type="Gene3D" id="1.25.10.10">
    <property type="entry name" value="Leucine-rich Repeat Variant"/>
    <property type="match status" value="2"/>
</dbReference>
<feature type="domain" description="Ataxin-10" evidence="3">
    <location>
        <begin position="390"/>
        <end position="483"/>
    </location>
</feature>
<evidence type="ECO:0000256" key="1">
    <source>
        <dbReference type="ARBA" id="ARBA00022618"/>
    </source>
</evidence>
<dbReference type="Proteomes" id="UP001161247">
    <property type="component" value="Chromosome 4"/>
</dbReference>
<evidence type="ECO:0000256" key="2">
    <source>
        <dbReference type="ARBA" id="ARBA00023306"/>
    </source>
</evidence>
<evidence type="ECO:0000313" key="5">
    <source>
        <dbReference type="Proteomes" id="UP001161247"/>
    </source>
</evidence>
<gene>
    <name evidence="4" type="ORF">OLC1_LOCUS11206</name>
</gene>
<dbReference type="InterPro" id="IPR011989">
    <property type="entry name" value="ARM-like"/>
</dbReference>
<organism evidence="4 5">
    <name type="scientific">Oldenlandia corymbosa var. corymbosa</name>
    <dbReference type="NCBI Taxonomy" id="529605"/>
    <lineage>
        <taxon>Eukaryota</taxon>
        <taxon>Viridiplantae</taxon>
        <taxon>Streptophyta</taxon>
        <taxon>Embryophyta</taxon>
        <taxon>Tracheophyta</taxon>
        <taxon>Spermatophyta</taxon>
        <taxon>Magnoliopsida</taxon>
        <taxon>eudicotyledons</taxon>
        <taxon>Gunneridae</taxon>
        <taxon>Pentapetalae</taxon>
        <taxon>asterids</taxon>
        <taxon>lamiids</taxon>
        <taxon>Gentianales</taxon>
        <taxon>Rubiaceae</taxon>
        <taxon>Rubioideae</taxon>
        <taxon>Spermacoceae</taxon>
        <taxon>Hedyotis-Oldenlandia complex</taxon>
        <taxon>Oldenlandia</taxon>
    </lineage>
</organism>
<dbReference type="PANTHER" id="PTHR13255">
    <property type="entry name" value="ATAXIN-10"/>
    <property type="match status" value="1"/>
</dbReference>
<dbReference type="EMBL" id="OX459121">
    <property type="protein sequence ID" value="CAI9101663.1"/>
    <property type="molecule type" value="Genomic_DNA"/>
</dbReference>
<dbReference type="SUPFAM" id="SSF48371">
    <property type="entry name" value="ARM repeat"/>
    <property type="match status" value="1"/>
</dbReference>
<accession>A0AAV1D261</accession>
<protein>
    <submittedName>
        <fullName evidence="4">OLC1v1039038C1</fullName>
    </submittedName>
</protein>